<reference evidence="6" key="1">
    <citation type="journal article" date="2019" name="Int. J. Syst. Evol. Microbiol.">
        <title>The Global Catalogue of Microorganisms (GCM) 10K type strain sequencing project: providing services to taxonomists for standard genome sequencing and annotation.</title>
        <authorList>
            <consortium name="The Broad Institute Genomics Platform"/>
            <consortium name="The Broad Institute Genome Sequencing Center for Infectious Disease"/>
            <person name="Wu L."/>
            <person name="Ma J."/>
        </authorList>
    </citation>
    <scope>NUCLEOTIDE SEQUENCE [LARGE SCALE GENOMIC DNA]</scope>
    <source>
        <strain evidence="6">JCM 18287</strain>
    </source>
</reference>
<dbReference type="Pfam" id="PF18962">
    <property type="entry name" value="Por_Secre_tail"/>
    <property type="match status" value="1"/>
</dbReference>
<evidence type="ECO:0000313" key="5">
    <source>
        <dbReference type="EMBL" id="GAA4974397.1"/>
    </source>
</evidence>
<comment type="caution">
    <text evidence="5">The sequence shown here is derived from an EMBL/GenBank/DDBJ whole genome shotgun (WGS) entry which is preliminary data.</text>
</comment>
<evidence type="ECO:0000256" key="1">
    <source>
        <dbReference type="ARBA" id="ARBA00006865"/>
    </source>
</evidence>
<gene>
    <name evidence="5" type="ORF">GCM10023315_26160</name>
</gene>
<dbReference type="InterPro" id="IPR013783">
    <property type="entry name" value="Ig-like_fold"/>
</dbReference>
<feature type="signal peptide" evidence="3">
    <location>
        <begin position="1"/>
        <end position="19"/>
    </location>
</feature>
<evidence type="ECO:0000256" key="3">
    <source>
        <dbReference type="SAM" id="SignalP"/>
    </source>
</evidence>
<protein>
    <recommendedName>
        <fullName evidence="4">GH16 domain-containing protein</fullName>
    </recommendedName>
</protein>
<dbReference type="Gene3D" id="2.60.40.10">
    <property type="entry name" value="Immunoglobulins"/>
    <property type="match status" value="1"/>
</dbReference>
<dbReference type="SUPFAM" id="SSF49899">
    <property type="entry name" value="Concanavalin A-like lectins/glucanases"/>
    <property type="match status" value="1"/>
</dbReference>
<comment type="similarity">
    <text evidence="1">Belongs to the glycosyl hydrolase 16 family.</text>
</comment>
<evidence type="ECO:0000313" key="6">
    <source>
        <dbReference type="Proteomes" id="UP001501692"/>
    </source>
</evidence>
<feature type="domain" description="GH16" evidence="4">
    <location>
        <begin position="136"/>
        <end position="415"/>
    </location>
</feature>
<organism evidence="5 6">
    <name type="scientific">Algibacter aquimarinus</name>
    <dbReference type="NCBI Taxonomy" id="1136748"/>
    <lineage>
        <taxon>Bacteria</taxon>
        <taxon>Pseudomonadati</taxon>
        <taxon>Bacteroidota</taxon>
        <taxon>Flavobacteriia</taxon>
        <taxon>Flavobacteriales</taxon>
        <taxon>Flavobacteriaceae</taxon>
        <taxon>Algibacter</taxon>
    </lineage>
</organism>
<dbReference type="InterPro" id="IPR013320">
    <property type="entry name" value="ConA-like_dom_sf"/>
</dbReference>
<dbReference type="PANTHER" id="PTHR10963">
    <property type="entry name" value="GLYCOSYL HYDROLASE-RELATED"/>
    <property type="match status" value="1"/>
</dbReference>
<dbReference type="InterPro" id="IPR013784">
    <property type="entry name" value="Carb-bd-like_fold"/>
</dbReference>
<proteinExistence type="inferred from homology"/>
<dbReference type="Pfam" id="PF00722">
    <property type="entry name" value="Glyco_hydro_16"/>
    <property type="match status" value="1"/>
</dbReference>
<accession>A0ABP9HMH5</accession>
<name>A0ABP9HMH5_9FLAO</name>
<feature type="chain" id="PRO_5046729939" description="GH16 domain-containing protein" evidence="3">
    <location>
        <begin position="20"/>
        <end position="495"/>
    </location>
</feature>
<dbReference type="CDD" id="cd08023">
    <property type="entry name" value="GH16_laminarinase_like"/>
    <property type="match status" value="1"/>
</dbReference>
<keyword evidence="2 3" id="KW-0732">Signal</keyword>
<dbReference type="InterPro" id="IPR050546">
    <property type="entry name" value="Glycosyl_Hydrlase_16"/>
</dbReference>
<dbReference type="RefSeq" id="WP_345169577.1">
    <property type="nucleotide sequence ID" value="NZ_BAABJK010000009.1"/>
</dbReference>
<dbReference type="InterPro" id="IPR026444">
    <property type="entry name" value="Secre_tail"/>
</dbReference>
<dbReference type="InterPro" id="IPR000757">
    <property type="entry name" value="Beta-glucanase-like"/>
</dbReference>
<dbReference type="NCBIfam" id="TIGR04183">
    <property type="entry name" value="Por_Secre_tail"/>
    <property type="match status" value="1"/>
</dbReference>
<dbReference type="SUPFAM" id="SSF49452">
    <property type="entry name" value="Starch-binding domain-like"/>
    <property type="match status" value="1"/>
</dbReference>
<dbReference type="Gene3D" id="2.60.120.200">
    <property type="match status" value="1"/>
</dbReference>
<dbReference type="PANTHER" id="PTHR10963:SF55">
    <property type="entry name" value="GLYCOSIDE HYDROLASE FAMILY 16 PROTEIN"/>
    <property type="match status" value="1"/>
</dbReference>
<dbReference type="Proteomes" id="UP001501692">
    <property type="component" value="Unassembled WGS sequence"/>
</dbReference>
<dbReference type="PROSITE" id="PS51762">
    <property type="entry name" value="GH16_2"/>
    <property type="match status" value="1"/>
</dbReference>
<keyword evidence="6" id="KW-1185">Reference proteome</keyword>
<dbReference type="EMBL" id="BAABJK010000009">
    <property type="protein sequence ID" value="GAA4974397.1"/>
    <property type="molecule type" value="Genomic_DNA"/>
</dbReference>
<sequence length="495" mass="55064">MKLHYTFLLFFTITSITFAQEPATFTVEAPAGTQSVRMTGNFWSWNPTGGPVATNNGDNTWTVTLFAGGGESQSDMEYKWVIVGADNVSNPITEDLIPIARADGCSGKIDSGELLTDKLTFANRFFEASGSDDDKLDVYNSCGPYTIDMVYDELVWSDEFNSPGKSAINSTNWFHQTLLPVNDMNGDPCCWFNGEEQHYTNRIENSFEESGNLNIVAIKETFSDPNQGGASRDYTSARLNSKFAFTYGRVDVRAKLPSGNGTWPAIWTLGKNINEDGGFWDSSFGTTGWPACGEIDIMEHGLGAVNNTSSALHTPCFECFGATKNYVSQEISDVSNNFHIYSVIWSPNQMTFLVDNKIFYIYNPPIKDASTWPFDKDQYILLNVAMGGVAGTIDPGFTQSAMQIDYVRVFQDSALSNEEIKSDEFKIYPNPTDNLINIKSKRNIDSVELYDIFGKLILLQSEQFESINVENLNSGLYLIKIYSEGTKTVKKVVIN</sequence>
<evidence type="ECO:0000259" key="4">
    <source>
        <dbReference type="PROSITE" id="PS51762"/>
    </source>
</evidence>
<evidence type="ECO:0000256" key="2">
    <source>
        <dbReference type="ARBA" id="ARBA00022729"/>
    </source>
</evidence>